<organism evidence="1">
    <name type="scientific">marine metagenome</name>
    <dbReference type="NCBI Taxonomy" id="408172"/>
    <lineage>
        <taxon>unclassified sequences</taxon>
        <taxon>metagenomes</taxon>
        <taxon>ecological metagenomes</taxon>
    </lineage>
</organism>
<gene>
    <name evidence="1" type="ORF">METZ01_LOCUS498891</name>
</gene>
<protein>
    <submittedName>
        <fullName evidence="1">Uncharacterized protein</fullName>
    </submittedName>
</protein>
<accession>A0A383DNH3</accession>
<dbReference type="AlphaFoldDB" id="A0A383DNH3"/>
<evidence type="ECO:0000313" key="1">
    <source>
        <dbReference type="EMBL" id="SVE46037.1"/>
    </source>
</evidence>
<sequence>MRVAKGIGLFSVTASLVALAWLAPKWYSERGHPIDLTGPSHSVAEVQFASDGALDLRWFCNWISIKQSRSLMEVDIHELRRELEMIRQV</sequence>
<name>A0A383DNH3_9ZZZZ</name>
<feature type="non-terminal residue" evidence="1">
    <location>
        <position position="89"/>
    </location>
</feature>
<reference evidence="1" key="1">
    <citation type="submission" date="2018-05" db="EMBL/GenBank/DDBJ databases">
        <authorList>
            <person name="Lanie J.A."/>
            <person name="Ng W.-L."/>
            <person name="Kazmierczak K.M."/>
            <person name="Andrzejewski T.M."/>
            <person name="Davidsen T.M."/>
            <person name="Wayne K.J."/>
            <person name="Tettelin H."/>
            <person name="Glass J.I."/>
            <person name="Rusch D."/>
            <person name="Podicherti R."/>
            <person name="Tsui H.-C.T."/>
            <person name="Winkler M.E."/>
        </authorList>
    </citation>
    <scope>NUCLEOTIDE SEQUENCE</scope>
</reference>
<proteinExistence type="predicted"/>
<dbReference type="EMBL" id="UINC01218841">
    <property type="protein sequence ID" value="SVE46037.1"/>
    <property type="molecule type" value="Genomic_DNA"/>
</dbReference>